<organism evidence="2 3">
    <name type="scientific">Anaeramoeba ignava</name>
    <name type="common">Anaerobic marine amoeba</name>
    <dbReference type="NCBI Taxonomy" id="1746090"/>
    <lineage>
        <taxon>Eukaryota</taxon>
        <taxon>Metamonada</taxon>
        <taxon>Anaeramoebidae</taxon>
        <taxon>Anaeramoeba</taxon>
    </lineage>
</organism>
<evidence type="ECO:0000256" key="1">
    <source>
        <dbReference type="SAM" id="Coils"/>
    </source>
</evidence>
<reference evidence="2" key="1">
    <citation type="submission" date="2022-10" db="EMBL/GenBank/DDBJ databases">
        <title>Novel sulphate-reducing endosymbionts in the free-living metamonad Anaeramoeba.</title>
        <authorList>
            <person name="Jerlstrom-Hultqvist J."/>
            <person name="Cepicka I."/>
            <person name="Gallot-Lavallee L."/>
            <person name="Salas-Leiva D."/>
            <person name="Curtis B.A."/>
            <person name="Zahonova K."/>
            <person name="Pipaliya S."/>
            <person name="Dacks J."/>
            <person name="Roger A.J."/>
        </authorList>
    </citation>
    <scope>NUCLEOTIDE SEQUENCE</scope>
    <source>
        <strain evidence="2">BMAN</strain>
    </source>
</reference>
<dbReference type="EMBL" id="JAPDFW010000092">
    <property type="protein sequence ID" value="KAJ5070799.1"/>
    <property type="molecule type" value="Genomic_DNA"/>
</dbReference>
<dbReference type="SUPFAM" id="SSF48371">
    <property type="entry name" value="ARM repeat"/>
    <property type="match status" value="1"/>
</dbReference>
<sequence length="806" mass="95998">MNQIIENFLFKFDQLENSLIEWKNQKSNSTKIILQNFLLIFKEFEDEKEIYNEEFKNKMIEMENSILEMISENIKQEDKDQELIEIELEIMKRIKNKEKIIDCVLGLSFLLKEKKFESEIVCEFLSLLKSLKIPNENPIWKDILISTRNNKWKIRKLSIQVILTNPEITKQNSNLIFQILELEENNNVKLEAIQAFRYFSAQQFQIEYLLLAIQDSNEEIQKISKNQLIHLLNQNEVQYKDYIYSEINRIFKKIITEFEKKPEIQANIQCIKILKSIFNCFGNNFDHTNLAVVYQAITKNISSYIHTEKNAVYDLVQEIAENVDFDVQIKWFHFICNFPKENIQNTAISFNTKPVENIIKEDDYHSIKKKYNIFTKKDDIWLINLILKYININKSTNSLLLLLLNCLNLLKIPNLRKFNKDFTLSDFYLRSLDTFYLLQKIVPILSEQILENEPLLFDFIDQCGTFCANNECKDILLWTDKTIKQIAQNLIFFTFANKNTDQNKKKNVVSLDFVAERYLLHLVSKLKNLEEDFSLGLLFQWFIRKTLSIQKKQELKVTILGVFLVFVSNYKLENKLIAVQILQNIINSSIDSNYRFLIKNFQNFPEVLKILEDRNDLNLLDLLRGNFIQFDKENDFVLNFFLENLLFCVIQLIDLIKLEPTTPEFSFLIKEWFHAIKHYENQEVALWNFMKFLPNILDKIGFIFLRYSKQFFPLISDLIHSKFSKILNQSLVSIEQIIEVKLSVIESFVLCCYPRIFFYKKQIQEFLNDLFLKNPKMDLKKIEEKKEEINILLEKTSSTLYIPQNK</sequence>
<comment type="caution">
    <text evidence="2">The sequence shown here is derived from an EMBL/GenBank/DDBJ whole genome shotgun (WGS) entry which is preliminary data.</text>
</comment>
<dbReference type="Proteomes" id="UP001149090">
    <property type="component" value="Unassembled WGS sequence"/>
</dbReference>
<gene>
    <name evidence="2" type="ORF">M0811_01780</name>
</gene>
<keyword evidence="3" id="KW-1185">Reference proteome</keyword>
<evidence type="ECO:0000313" key="3">
    <source>
        <dbReference type="Proteomes" id="UP001149090"/>
    </source>
</evidence>
<feature type="coiled-coil region" evidence="1">
    <location>
        <begin position="41"/>
        <end position="72"/>
    </location>
</feature>
<name>A0A9Q0R9K3_ANAIG</name>
<proteinExistence type="predicted"/>
<protein>
    <submittedName>
        <fullName evidence="2">Uncharacterized protein</fullName>
    </submittedName>
</protein>
<accession>A0A9Q0R9K3</accession>
<evidence type="ECO:0000313" key="2">
    <source>
        <dbReference type="EMBL" id="KAJ5070799.1"/>
    </source>
</evidence>
<dbReference type="InterPro" id="IPR016024">
    <property type="entry name" value="ARM-type_fold"/>
</dbReference>
<keyword evidence="1" id="KW-0175">Coiled coil</keyword>
<dbReference type="AlphaFoldDB" id="A0A9Q0R9K3"/>